<dbReference type="AlphaFoldDB" id="A0A2V5L4W7"/>
<gene>
    <name evidence="2" type="ORF">CVV68_19395</name>
</gene>
<protein>
    <recommendedName>
        <fullName evidence="4">DUF1622 domain-containing protein</fullName>
    </recommendedName>
</protein>
<dbReference type="Pfam" id="PF07784">
    <property type="entry name" value="DUF1622"/>
    <property type="match status" value="1"/>
</dbReference>
<evidence type="ECO:0000256" key="1">
    <source>
        <dbReference type="SAM" id="MobiDB-lite"/>
    </source>
</evidence>
<dbReference type="InterPro" id="IPR012427">
    <property type="entry name" value="DUF1622"/>
</dbReference>
<organism evidence="2 3">
    <name type="scientific">Arthrobacter livingstonensis</name>
    <dbReference type="NCBI Taxonomy" id="670078"/>
    <lineage>
        <taxon>Bacteria</taxon>
        <taxon>Bacillati</taxon>
        <taxon>Actinomycetota</taxon>
        <taxon>Actinomycetes</taxon>
        <taxon>Micrococcales</taxon>
        <taxon>Micrococcaceae</taxon>
        <taxon>Arthrobacter</taxon>
    </lineage>
</organism>
<dbReference type="OrthoDB" id="9812897at2"/>
<reference evidence="2 3" key="1">
    <citation type="submission" date="2018-05" db="EMBL/GenBank/DDBJ databases">
        <title>Genetic diversity of glacier-inhabiting Cryobacterium bacteria in China and description of Cryobacterium mengkeensis sp. nov. and Arthrobacter glacialis sp. nov.</title>
        <authorList>
            <person name="Liu Q."/>
            <person name="Xin Y.-H."/>
        </authorList>
    </citation>
    <scope>NUCLEOTIDE SEQUENCE [LARGE SCALE GENOMIC DNA]</scope>
    <source>
        <strain evidence="2 3">LI2</strain>
    </source>
</reference>
<sequence>MVGGAIIVAGLLLATIGAGLHLRRQGPDTYRRYRQQLGRSILLGLEMLVTADIIRTVAETPTLNSVLVLGGIVFIRTFPSFSLELETTGSWPWQKRHQTMHHPGRKTSRCEQSPQEE</sequence>
<feature type="region of interest" description="Disordered" evidence="1">
    <location>
        <begin position="94"/>
        <end position="117"/>
    </location>
</feature>
<dbReference type="PANTHER" id="PTHR38468:SF1">
    <property type="entry name" value="SLL0939 PROTEIN"/>
    <property type="match status" value="1"/>
</dbReference>
<dbReference type="PANTHER" id="PTHR38468">
    <property type="entry name" value="SLL0939 PROTEIN"/>
    <property type="match status" value="1"/>
</dbReference>
<comment type="caution">
    <text evidence="2">The sequence shown here is derived from an EMBL/GenBank/DDBJ whole genome shotgun (WGS) entry which is preliminary data.</text>
</comment>
<keyword evidence="3" id="KW-1185">Reference proteome</keyword>
<dbReference type="Proteomes" id="UP000247832">
    <property type="component" value="Unassembled WGS sequence"/>
</dbReference>
<accession>A0A2V5L4W7</accession>
<dbReference type="EMBL" id="QJVD01000029">
    <property type="protein sequence ID" value="PYI65184.1"/>
    <property type="molecule type" value="Genomic_DNA"/>
</dbReference>
<feature type="compositionally biased region" description="Basic residues" evidence="1">
    <location>
        <begin position="94"/>
        <end position="107"/>
    </location>
</feature>
<evidence type="ECO:0000313" key="2">
    <source>
        <dbReference type="EMBL" id="PYI65184.1"/>
    </source>
</evidence>
<proteinExistence type="predicted"/>
<evidence type="ECO:0000313" key="3">
    <source>
        <dbReference type="Proteomes" id="UP000247832"/>
    </source>
</evidence>
<name>A0A2V5L4W7_9MICC</name>
<evidence type="ECO:0008006" key="4">
    <source>
        <dbReference type="Google" id="ProtNLM"/>
    </source>
</evidence>